<comment type="caution">
    <text evidence="3">The sequence shown here is derived from an EMBL/GenBank/DDBJ whole genome shotgun (WGS) entry which is preliminary data.</text>
</comment>
<evidence type="ECO:0000313" key="4">
    <source>
        <dbReference type="Proteomes" id="UP001565471"/>
    </source>
</evidence>
<proteinExistence type="predicted"/>
<feature type="coiled-coil region" evidence="1">
    <location>
        <begin position="197"/>
        <end position="231"/>
    </location>
</feature>
<accession>A0ABV4ERM8</accession>
<sequence length="381" mass="42462">MFDQFYSDPTPTVYAAIELSKKTWIVAILLPGKAQPSLHRIAGGSFAGLVMRLRAAAAGRRLLICYEAGYDGFWLARALAGEGLDCRVLDPASLQVNRRARRVKTDRIDVLMLVRALIALDRGDQHVCAVVKVPSVEEEDARRSHRERQRLVRERTAHINRIKGLLFAQGVRGVEPGLRRTRIDFSQLRTGEGRPLAARLRAELGREYARLELVERQLREVEAERDTADAQDAMVERKRGMLLQLRGIGAASAAILAREIFGRTFANRRQLGSYLGLTPSAYDSGSVTRCQGISKAGNSFARRVMIEVAWLWRKYQPASALAKWYDGRAAAQSPRVRRIMLVALARKLIIALWRYVETGLVPDGAEIGDQKRPAPATVTAA</sequence>
<dbReference type="PANTHER" id="PTHR33055">
    <property type="entry name" value="TRANSPOSASE FOR INSERTION SEQUENCE ELEMENT IS1111A"/>
    <property type="match status" value="1"/>
</dbReference>
<dbReference type="NCBIfam" id="NF033542">
    <property type="entry name" value="transpos_IS110"/>
    <property type="match status" value="1"/>
</dbReference>
<organism evidence="3 4">
    <name type="scientific">Bradyrhizobium elkanii</name>
    <dbReference type="NCBI Taxonomy" id="29448"/>
    <lineage>
        <taxon>Bacteria</taxon>
        <taxon>Pseudomonadati</taxon>
        <taxon>Pseudomonadota</taxon>
        <taxon>Alphaproteobacteria</taxon>
        <taxon>Hyphomicrobiales</taxon>
        <taxon>Nitrobacteraceae</taxon>
        <taxon>Bradyrhizobium</taxon>
    </lineage>
</organism>
<dbReference type="RefSeq" id="WP_075969394.1">
    <property type="nucleotide sequence ID" value="NZ_CP126031.1"/>
</dbReference>
<dbReference type="Proteomes" id="UP001565471">
    <property type="component" value="Unassembled WGS sequence"/>
</dbReference>
<evidence type="ECO:0000313" key="3">
    <source>
        <dbReference type="EMBL" id="MEY9313485.1"/>
    </source>
</evidence>
<protein>
    <submittedName>
        <fullName evidence="3">Transposase</fullName>
    </submittedName>
</protein>
<dbReference type="Pfam" id="PF02371">
    <property type="entry name" value="Transposase_20"/>
    <property type="match status" value="1"/>
</dbReference>
<keyword evidence="1" id="KW-0175">Coiled coil</keyword>
<dbReference type="EMBL" id="JBGBZA010000001">
    <property type="protein sequence ID" value="MEY9313485.1"/>
    <property type="molecule type" value="Genomic_DNA"/>
</dbReference>
<evidence type="ECO:0000256" key="1">
    <source>
        <dbReference type="SAM" id="Coils"/>
    </source>
</evidence>
<gene>
    <name evidence="3" type="ORF">ABIF29_000284</name>
</gene>
<dbReference type="PANTHER" id="PTHR33055:SF3">
    <property type="entry name" value="PUTATIVE TRANSPOSASE FOR IS117-RELATED"/>
    <property type="match status" value="1"/>
</dbReference>
<dbReference type="InterPro" id="IPR003346">
    <property type="entry name" value="Transposase_20"/>
</dbReference>
<evidence type="ECO:0000259" key="2">
    <source>
        <dbReference type="Pfam" id="PF02371"/>
    </source>
</evidence>
<reference evidence="3 4" key="1">
    <citation type="submission" date="2024-07" db="EMBL/GenBank/DDBJ databases">
        <title>Genomic Encyclopedia of Type Strains, Phase V (KMG-V): Genome sequencing to study the core and pangenomes of soil and plant-associated prokaryotes.</title>
        <authorList>
            <person name="Whitman W."/>
        </authorList>
    </citation>
    <scope>NUCLEOTIDE SEQUENCE [LARGE SCALE GENOMIC DNA]</scope>
    <source>
        <strain evidence="3 4">USDA 415</strain>
    </source>
</reference>
<feature type="domain" description="Transposase IS116/IS110/IS902 C-terminal" evidence="2">
    <location>
        <begin position="242"/>
        <end position="318"/>
    </location>
</feature>
<dbReference type="InterPro" id="IPR047650">
    <property type="entry name" value="Transpos_IS110"/>
</dbReference>
<keyword evidence="4" id="KW-1185">Reference proteome</keyword>
<name>A0ABV4ERM8_BRAEL</name>